<dbReference type="RefSeq" id="WP_337331789.1">
    <property type="nucleotide sequence ID" value="NZ_JBBDGM010000005.1"/>
</dbReference>
<feature type="region of interest" description="Disordered" evidence="1">
    <location>
        <begin position="23"/>
        <end position="64"/>
    </location>
</feature>
<evidence type="ECO:0000313" key="2">
    <source>
        <dbReference type="EMBL" id="MEJ1088120.1"/>
    </source>
</evidence>
<reference evidence="2 3" key="1">
    <citation type="submission" date="2024-02" db="EMBL/GenBank/DDBJ databases">
        <authorList>
            <person name="Saticioglu I.B."/>
        </authorList>
    </citation>
    <scope>NUCLEOTIDE SEQUENCE [LARGE SCALE GENOMIC DNA]</scope>
    <source>
        <strain evidence="2 3">Mu-80</strain>
    </source>
</reference>
<keyword evidence="3" id="KW-1185">Reference proteome</keyword>
<dbReference type="EMBL" id="JBBDGM010000005">
    <property type="protein sequence ID" value="MEJ1088120.1"/>
    <property type="molecule type" value="Genomic_DNA"/>
</dbReference>
<sequence length="64" mass="7020">MSTNSNNQLRAGVIARQSGQYEIVGPRGGRTGDERTVTRGEPLPPTPKPRMSYKLVDATKHGKR</sequence>
<protein>
    <recommendedName>
        <fullName evidence="4">YjzC family protein</fullName>
    </recommendedName>
</protein>
<evidence type="ECO:0000313" key="3">
    <source>
        <dbReference type="Proteomes" id="UP001371224"/>
    </source>
</evidence>
<evidence type="ECO:0008006" key="4">
    <source>
        <dbReference type="Google" id="ProtNLM"/>
    </source>
</evidence>
<accession>A0ABU8LAV1</accession>
<gene>
    <name evidence="2" type="ORF">WDU99_07305</name>
</gene>
<dbReference type="Proteomes" id="UP001371224">
    <property type="component" value="Unassembled WGS sequence"/>
</dbReference>
<organism evidence="2 3">
    <name type="scientific">Microbacterium bandirmense</name>
    <dbReference type="NCBI Taxonomy" id="3122050"/>
    <lineage>
        <taxon>Bacteria</taxon>
        <taxon>Bacillati</taxon>
        <taxon>Actinomycetota</taxon>
        <taxon>Actinomycetes</taxon>
        <taxon>Micrococcales</taxon>
        <taxon>Microbacteriaceae</taxon>
        <taxon>Microbacterium</taxon>
    </lineage>
</organism>
<evidence type="ECO:0000256" key="1">
    <source>
        <dbReference type="SAM" id="MobiDB-lite"/>
    </source>
</evidence>
<comment type="caution">
    <text evidence="2">The sequence shown here is derived from an EMBL/GenBank/DDBJ whole genome shotgun (WGS) entry which is preliminary data.</text>
</comment>
<proteinExistence type="predicted"/>
<name>A0ABU8LAV1_9MICO</name>